<sequence>MIFGVPYVPFLVGVGVPLLLAMYVSLYILLVIPFVIVVMRLMAKKDELIFRLIGLNLVFRFLPRNPAIYGASWVFGPSRYRKDAHRLDGYREWM</sequence>
<dbReference type="InterPro" id="IPR007792">
    <property type="entry name" value="T4SS_VirB3/TrbD/AvhB"/>
</dbReference>
<evidence type="ECO:0000256" key="3">
    <source>
        <dbReference type="ARBA" id="ARBA00022989"/>
    </source>
</evidence>
<keyword evidence="4 5" id="KW-0472">Membrane</keyword>
<reference evidence="7" key="1">
    <citation type="journal article" date="2019" name="Int. J. Syst. Evol. Microbiol.">
        <title>The Global Catalogue of Microorganisms (GCM) 10K type strain sequencing project: providing services to taxonomists for standard genome sequencing and annotation.</title>
        <authorList>
            <consortium name="The Broad Institute Genomics Platform"/>
            <consortium name="The Broad Institute Genome Sequencing Center for Infectious Disease"/>
            <person name="Wu L."/>
            <person name="Ma J."/>
        </authorList>
    </citation>
    <scope>NUCLEOTIDE SEQUENCE [LARGE SCALE GENOMIC DNA]</scope>
    <source>
        <strain evidence="7">NBRC 109341</strain>
    </source>
</reference>
<evidence type="ECO:0000313" key="6">
    <source>
        <dbReference type="EMBL" id="GLS15933.1"/>
    </source>
</evidence>
<keyword evidence="3 5" id="KW-1133">Transmembrane helix</keyword>
<accession>A0ABQ6C6F6</accession>
<organism evidence="6 7">
    <name type="scientific">Hydrogenophaga electricum</name>
    <dbReference type="NCBI Taxonomy" id="1230953"/>
    <lineage>
        <taxon>Bacteria</taxon>
        <taxon>Pseudomonadati</taxon>
        <taxon>Pseudomonadota</taxon>
        <taxon>Betaproteobacteria</taxon>
        <taxon>Burkholderiales</taxon>
        <taxon>Comamonadaceae</taxon>
        <taxon>Hydrogenophaga</taxon>
    </lineage>
</organism>
<evidence type="ECO:0000256" key="4">
    <source>
        <dbReference type="ARBA" id="ARBA00023136"/>
    </source>
</evidence>
<proteinExistence type="predicted"/>
<evidence type="ECO:0000256" key="1">
    <source>
        <dbReference type="ARBA" id="ARBA00004370"/>
    </source>
</evidence>
<feature type="transmembrane region" description="Helical" evidence="5">
    <location>
        <begin position="20"/>
        <end position="43"/>
    </location>
</feature>
<name>A0ABQ6C6F6_9BURK</name>
<evidence type="ECO:0000256" key="2">
    <source>
        <dbReference type="ARBA" id="ARBA00022692"/>
    </source>
</evidence>
<dbReference type="Proteomes" id="UP001156903">
    <property type="component" value="Unassembled WGS sequence"/>
</dbReference>
<evidence type="ECO:0008006" key="8">
    <source>
        <dbReference type="Google" id="ProtNLM"/>
    </source>
</evidence>
<gene>
    <name evidence="6" type="ORF">GCM10007935_33700</name>
</gene>
<comment type="subcellular location">
    <subcellularLocation>
        <location evidence="1">Membrane</location>
    </subcellularLocation>
</comment>
<keyword evidence="7" id="KW-1185">Reference proteome</keyword>
<dbReference type="Pfam" id="PF05101">
    <property type="entry name" value="VirB3"/>
    <property type="match status" value="1"/>
</dbReference>
<evidence type="ECO:0000256" key="5">
    <source>
        <dbReference type="SAM" id="Phobius"/>
    </source>
</evidence>
<protein>
    <recommendedName>
        <fullName evidence="8">Type IV secretion system protein VirB3</fullName>
    </recommendedName>
</protein>
<evidence type="ECO:0000313" key="7">
    <source>
        <dbReference type="Proteomes" id="UP001156903"/>
    </source>
</evidence>
<keyword evidence="2 5" id="KW-0812">Transmembrane</keyword>
<comment type="caution">
    <text evidence="6">The sequence shown here is derived from an EMBL/GenBank/DDBJ whole genome shotgun (WGS) entry which is preliminary data.</text>
</comment>
<dbReference type="EMBL" id="BSPB01000038">
    <property type="protein sequence ID" value="GLS15933.1"/>
    <property type="molecule type" value="Genomic_DNA"/>
</dbReference>